<name>A0AAD9IN89_PROWI</name>
<dbReference type="PANTHER" id="PTHR48107:SF16">
    <property type="entry name" value="NADPH-DEPENDENT ALDEHYDE REDUCTASE 1, CHLOROPLASTIC"/>
    <property type="match status" value="1"/>
</dbReference>
<comment type="caution">
    <text evidence="4">The sequence shown here is derived from an EMBL/GenBank/DDBJ whole genome shotgun (WGS) entry which is preliminary data.</text>
</comment>
<dbReference type="Proteomes" id="UP001255856">
    <property type="component" value="Unassembled WGS sequence"/>
</dbReference>
<dbReference type="AlphaFoldDB" id="A0AAD9IN89"/>
<evidence type="ECO:0000313" key="4">
    <source>
        <dbReference type="EMBL" id="KAK2079492.1"/>
    </source>
</evidence>
<dbReference type="EMBL" id="JASFZW010000002">
    <property type="protein sequence ID" value="KAK2079492.1"/>
    <property type="molecule type" value="Genomic_DNA"/>
</dbReference>
<keyword evidence="5" id="KW-1185">Reference proteome</keyword>
<dbReference type="Gene3D" id="3.40.50.720">
    <property type="entry name" value="NAD(P)-binding Rossmann-like Domain"/>
    <property type="match status" value="2"/>
</dbReference>
<dbReference type="PRINTS" id="PR00081">
    <property type="entry name" value="GDHRDH"/>
</dbReference>
<protein>
    <submittedName>
        <fullName evidence="4">Uncharacterized protein</fullName>
    </submittedName>
</protein>
<proteinExistence type="inferred from homology"/>
<organism evidence="4 5">
    <name type="scientific">Prototheca wickerhamii</name>
    <dbReference type="NCBI Taxonomy" id="3111"/>
    <lineage>
        <taxon>Eukaryota</taxon>
        <taxon>Viridiplantae</taxon>
        <taxon>Chlorophyta</taxon>
        <taxon>core chlorophytes</taxon>
        <taxon>Trebouxiophyceae</taxon>
        <taxon>Chlorellales</taxon>
        <taxon>Chlorellaceae</taxon>
        <taxon>Prototheca</taxon>
    </lineage>
</organism>
<dbReference type="PROSITE" id="PS00061">
    <property type="entry name" value="ADH_SHORT"/>
    <property type="match status" value="1"/>
</dbReference>
<accession>A0AAD9IN89</accession>
<gene>
    <name evidence="4" type="ORF">QBZ16_001886</name>
</gene>
<evidence type="ECO:0000256" key="1">
    <source>
        <dbReference type="ARBA" id="ARBA00006484"/>
    </source>
</evidence>
<dbReference type="PRINTS" id="PR00080">
    <property type="entry name" value="SDRFAMILY"/>
</dbReference>
<comment type="similarity">
    <text evidence="1">Belongs to the short-chain dehydrogenases/reductases (SDR) family.</text>
</comment>
<dbReference type="SUPFAM" id="SSF51735">
    <property type="entry name" value="NAD(P)-binding Rossmann-fold domains"/>
    <property type="match status" value="1"/>
</dbReference>
<feature type="region of interest" description="Disordered" evidence="3">
    <location>
        <begin position="1"/>
        <end position="21"/>
    </location>
</feature>
<dbReference type="GO" id="GO:0016614">
    <property type="term" value="F:oxidoreductase activity, acting on CH-OH group of donors"/>
    <property type="evidence" value="ECO:0007669"/>
    <property type="project" value="UniProtKB-ARBA"/>
</dbReference>
<keyword evidence="2" id="KW-0560">Oxidoreductase</keyword>
<sequence length="225" mass="23758">MSSDKQPQGMATEGVPQGPEIKDKAQGKVCIVTGGDSGIGRSVAAMFARESAKCVAIVYLDKEQKVVSKHGRIDVLVNNAAVQHTVPSVTETETARLENTFQTNILSMFYLAKYAVPHMPRGSAIVNSTSVVAYYGSGSLLEYGSTKGAIVGFTRSLASQLAPKGIRVNAVAPGPIVTPLNPATREQKNLEGWYAKLPPLGRLGQDSSYMSGQVLHPNGGTVING</sequence>
<dbReference type="Pfam" id="PF13561">
    <property type="entry name" value="adh_short_C2"/>
    <property type="match status" value="1"/>
</dbReference>
<reference evidence="4" key="1">
    <citation type="submission" date="2021-01" db="EMBL/GenBank/DDBJ databases">
        <authorList>
            <person name="Eckstrom K.M.E."/>
        </authorList>
    </citation>
    <scope>NUCLEOTIDE SEQUENCE</scope>
    <source>
        <strain evidence="4">UVCC 0001</strain>
    </source>
</reference>
<evidence type="ECO:0000256" key="2">
    <source>
        <dbReference type="ARBA" id="ARBA00023002"/>
    </source>
</evidence>
<dbReference type="InterPro" id="IPR036291">
    <property type="entry name" value="NAD(P)-bd_dom_sf"/>
</dbReference>
<dbReference type="PANTHER" id="PTHR48107">
    <property type="entry name" value="NADPH-DEPENDENT ALDEHYDE REDUCTASE-LIKE PROTEIN, CHLOROPLASTIC-RELATED"/>
    <property type="match status" value="1"/>
</dbReference>
<dbReference type="InterPro" id="IPR020904">
    <property type="entry name" value="Sc_DH/Rdtase_CS"/>
</dbReference>
<dbReference type="InterPro" id="IPR002347">
    <property type="entry name" value="SDR_fam"/>
</dbReference>
<evidence type="ECO:0000313" key="5">
    <source>
        <dbReference type="Proteomes" id="UP001255856"/>
    </source>
</evidence>
<evidence type="ECO:0000256" key="3">
    <source>
        <dbReference type="SAM" id="MobiDB-lite"/>
    </source>
</evidence>